<dbReference type="Gene3D" id="3.40.50.1820">
    <property type="entry name" value="alpha/beta hydrolase"/>
    <property type="match status" value="1"/>
</dbReference>
<dbReference type="Pfam" id="PF00756">
    <property type="entry name" value="Esterase"/>
    <property type="match status" value="1"/>
</dbReference>
<dbReference type="AlphaFoldDB" id="A0A366HVI9"/>
<dbReference type="InterPro" id="IPR029058">
    <property type="entry name" value="AB_hydrolase_fold"/>
</dbReference>
<name>A0A366HVI9_9BACT</name>
<dbReference type="SUPFAM" id="SSF53474">
    <property type="entry name" value="alpha/beta-Hydrolases"/>
    <property type="match status" value="1"/>
</dbReference>
<protein>
    <submittedName>
        <fullName evidence="1">Enterochelin esterase-like enzyme</fullName>
    </submittedName>
</protein>
<gene>
    <name evidence="1" type="ORF">DES53_101508</name>
</gene>
<dbReference type="InterPro" id="IPR000801">
    <property type="entry name" value="Esterase-like"/>
</dbReference>
<sequence length="237" mass="26389">MNTPQEHLISDASGAYSRKVWLMAAPEKLPATRLGVFLDGEYYVNHMNAPGMIGSLQQGEMILPMACVFVSHVDGAARHRDLTCNPEYAAFIARDVVGWARRRLPELAKGGHLIAGPSLGGLASAFTAVQYPQVFARCLSQSGSFWWKEEWLAKHLHQMPHAQSKFWLSVGDRETAFGVSHPPTGLRQEVTQIAACERFAKALATQNHRVLYRVFEGGHELSPWKDELPNALQWLLS</sequence>
<evidence type="ECO:0000313" key="2">
    <source>
        <dbReference type="Proteomes" id="UP000253426"/>
    </source>
</evidence>
<dbReference type="PANTHER" id="PTHR48098:SF3">
    <property type="entry name" value="IRON(III) ENTEROBACTIN ESTERASE"/>
    <property type="match status" value="1"/>
</dbReference>
<dbReference type="EMBL" id="QNRR01000001">
    <property type="protein sequence ID" value="RBP47709.1"/>
    <property type="molecule type" value="Genomic_DNA"/>
</dbReference>
<comment type="caution">
    <text evidence="1">The sequence shown here is derived from an EMBL/GenBank/DDBJ whole genome shotgun (WGS) entry which is preliminary data.</text>
</comment>
<keyword evidence="2" id="KW-1185">Reference proteome</keyword>
<proteinExistence type="predicted"/>
<reference evidence="1 2" key="1">
    <citation type="submission" date="2018-06" db="EMBL/GenBank/DDBJ databases">
        <title>Genomic Encyclopedia of Type Strains, Phase IV (KMG-IV): sequencing the most valuable type-strain genomes for metagenomic binning, comparative biology and taxonomic classification.</title>
        <authorList>
            <person name="Goeker M."/>
        </authorList>
    </citation>
    <scope>NUCLEOTIDE SEQUENCE [LARGE SCALE GENOMIC DNA]</scope>
    <source>
        <strain evidence="1 2">DSM 25532</strain>
    </source>
</reference>
<dbReference type="Proteomes" id="UP000253426">
    <property type="component" value="Unassembled WGS sequence"/>
</dbReference>
<organism evidence="1 2">
    <name type="scientific">Roseimicrobium gellanilyticum</name>
    <dbReference type="NCBI Taxonomy" id="748857"/>
    <lineage>
        <taxon>Bacteria</taxon>
        <taxon>Pseudomonadati</taxon>
        <taxon>Verrucomicrobiota</taxon>
        <taxon>Verrucomicrobiia</taxon>
        <taxon>Verrucomicrobiales</taxon>
        <taxon>Verrucomicrobiaceae</taxon>
        <taxon>Roseimicrobium</taxon>
    </lineage>
</organism>
<dbReference type="InterPro" id="IPR050583">
    <property type="entry name" value="Mycobacterial_A85_antigen"/>
</dbReference>
<evidence type="ECO:0000313" key="1">
    <source>
        <dbReference type="EMBL" id="RBP47709.1"/>
    </source>
</evidence>
<accession>A0A366HVI9</accession>
<dbReference type="RefSeq" id="WP_113956625.1">
    <property type="nucleotide sequence ID" value="NZ_QNRR01000001.1"/>
</dbReference>
<dbReference type="PANTHER" id="PTHR48098">
    <property type="entry name" value="ENTEROCHELIN ESTERASE-RELATED"/>
    <property type="match status" value="1"/>
</dbReference>
<dbReference type="OrthoDB" id="9803578at2"/>